<feature type="transmembrane region" description="Helical" evidence="1">
    <location>
        <begin position="12"/>
        <end position="34"/>
    </location>
</feature>
<accession>A0ABW2DMA4</accession>
<name>A0ABW2DMA4_9BACT</name>
<protein>
    <submittedName>
        <fullName evidence="2">Uncharacterized protein</fullName>
    </submittedName>
</protein>
<keyword evidence="1" id="KW-1133">Transmembrane helix</keyword>
<keyword evidence="3" id="KW-1185">Reference proteome</keyword>
<reference evidence="3" key="1">
    <citation type="journal article" date="2019" name="Int. J. Syst. Evol. Microbiol.">
        <title>The Global Catalogue of Microorganisms (GCM) 10K type strain sequencing project: providing services to taxonomists for standard genome sequencing and annotation.</title>
        <authorList>
            <consortium name="The Broad Institute Genomics Platform"/>
            <consortium name="The Broad Institute Genome Sequencing Center for Infectious Disease"/>
            <person name="Wu L."/>
            <person name="Ma J."/>
        </authorList>
    </citation>
    <scope>NUCLEOTIDE SEQUENCE [LARGE SCALE GENOMIC DNA]</scope>
    <source>
        <strain evidence="3">CGMCC 4.7393</strain>
    </source>
</reference>
<keyword evidence="1" id="KW-0812">Transmembrane</keyword>
<gene>
    <name evidence="2" type="ORF">ACFQHR_07505</name>
</gene>
<dbReference type="Proteomes" id="UP001596405">
    <property type="component" value="Unassembled WGS sequence"/>
</dbReference>
<dbReference type="EMBL" id="JBHSYQ010000003">
    <property type="protein sequence ID" value="MFC6997464.1"/>
    <property type="molecule type" value="Genomic_DNA"/>
</dbReference>
<evidence type="ECO:0000256" key="1">
    <source>
        <dbReference type="SAM" id="Phobius"/>
    </source>
</evidence>
<dbReference type="RefSeq" id="WP_066619367.1">
    <property type="nucleotide sequence ID" value="NZ_JBHSYQ010000003.1"/>
</dbReference>
<evidence type="ECO:0000313" key="3">
    <source>
        <dbReference type="Proteomes" id="UP001596405"/>
    </source>
</evidence>
<proteinExistence type="predicted"/>
<sequence>MRATKTFRSGFLVQLVFVNLLILALAIGILKFSMANTPQAQGLSGFKPNQNNFVYSPITISKFKSIVDSININFEKSEVNLQYFSKPQAKAHYVYLNSGNVREAIRDMEQNLPFKEFLRKYPSAKVLPELLVLKERVSDIYGNSQIKFRAVSFNEEHARSFTRENLPEVYNRPLKGKYLWQHYPKTDYSQETLEAFYLVEEFQPKRLPVTYTRMLQYSNSLVDTTAQIFYSDAKDYGYNPYEKLPSKDAILQFLQYINWKTSKPEYTINNQLDEKGLKILVQRINEWEVNRFKIIDQSIATTAKFKTLLTNALTQSITTGKSTSEFEEYVAKYHSPEAALELKRKRVVTRTCGYGPDEHIQNIAKLSAQTGDWEIFIRALLDILDERYIKMSNGSYSFAARRTYVYELEVLNINVLNLLLGISLQIENPSQNHYFGNIHRISSAIAESRFAPQFEQQLLNMIKDSQLDDYNRVVMIDLFMNYTNNLEDEKRKEANKTMLQAAAQKLPSYLSTPKWN</sequence>
<keyword evidence="1" id="KW-0472">Membrane</keyword>
<organism evidence="2 3">
    <name type="scientific">Rufibacter roseus</name>
    <dbReference type="NCBI Taxonomy" id="1567108"/>
    <lineage>
        <taxon>Bacteria</taxon>
        <taxon>Pseudomonadati</taxon>
        <taxon>Bacteroidota</taxon>
        <taxon>Cytophagia</taxon>
        <taxon>Cytophagales</taxon>
        <taxon>Hymenobacteraceae</taxon>
        <taxon>Rufibacter</taxon>
    </lineage>
</organism>
<comment type="caution">
    <text evidence="2">The sequence shown here is derived from an EMBL/GenBank/DDBJ whole genome shotgun (WGS) entry which is preliminary data.</text>
</comment>
<evidence type="ECO:0000313" key="2">
    <source>
        <dbReference type="EMBL" id="MFC6997464.1"/>
    </source>
</evidence>